<organism evidence="3 4">
    <name type="scientific">Candidatus Woesebacteria bacterium RIFOXYB1_FULL_38_16</name>
    <dbReference type="NCBI Taxonomy" id="1802538"/>
    <lineage>
        <taxon>Bacteria</taxon>
        <taxon>Candidatus Woeseibacteriota</taxon>
    </lineage>
</organism>
<dbReference type="EMBL" id="MGHY01000009">
    <property type="protein sequence ID" value="OGM79703.1"/>
    <property type="molecule type" value="Genomic_DNA"/>
</dbReference>
<protein>
    <recommendedName>
        <fullName evidence="2">Soluble ligand binding domain-containing protein</fullName>
    </recommendedName>
</protein>
<evidence type="ECO:0000256" key="1">
    <source>
        <dbReference type="SAM" id="Phobius"/>
    </source>
</evidence>
<feature type="transmembrane region" description="Helical" evidence="1">
    <location>
        <begin position="12"/>
        <end position="30"/>
    </location>
</feature>
<dbReference type="Gene3D" id="1.10.150.280">
    <property type="entry name" value="AF1531-like domain"/>
    <property type="match status" value="1"/>
</dbReference>
<gene>
    <name evidence="3" type="ORF">A2382_02170</name>
</gene>
<dbReference type="GO" id="GO:0015627">
    <property type="term" value="C:type II protein secretion system complex"/>
    <property type="evidence" value="ECO:0007669"/>
    <property type="project" value="TreeGrafter"/>
</dbReference>
<reference evidence="3 4" key="1">
    <citation type="journal article" date="2016" name="Nat. Commun.">
        <title>Thousands of microbial genomes shed light on interconnected biogeochemical processes in an aquifer system.</title>
        <authorList>
            <person name="Anantharaman K."/>
            <person name="Brown C.T."/>
            <person name="Hug L.A."/>
            <person name="Sharon I."/>
            <person name="Castelle C.J."/>
            <person name="Probst A.J."/>
            <person name="Thomas B.C."/>
            <person name="Singh A."/>
            <person name="Wilkins M.J."/>
            <person name="Karaoz U."/>
            <person name="Brodie E.L."/>
            <person name="Williams K.H."/>
            <person name="Hubbard S.S."/>
            <person name="Banfield J.F."/>
        </authorList>
    </citation>
    <scope>NUCLEOTIDE SEQUENCE [LARGE SCALE GENOMIC DNA]</scope>
</reference>
<proteinExistence type="predicted"/>
<sequence>MSDKIYQFRWQITIFLLGLIAAGIGLLFLFRTNPLLGNVEVIESREDQQEDIKLVVEISGEVIKPGVYSLNANSRIEDLLSLAGGLGENADTSWIARSLNRASKLTDGQKIFIPSINQSAVLSANNNSTNFDTLAPSDRASTKIININTASQKDLESLWGIGPVLAQNIIEQRPYSSTEELLTKKIIKANVYEKISEKITIY</sequence>
<dbReference type="PANTHER" id="PTHR21180:SF32">
    <property type="entry name" value="ENDONUCLEASE_EXONUCLEASE_PHOSPHATASE FAMILY DOMAIN-CONTAINING PROTEIN 1"/>
    <property type="match status" value="1"/>
</dbReference>
<dbReference type="SUPFAM" id="SSF81585">
    <property type="entry name" value="PsbU/PolX domain-like"/>
    <property type="match status" value="1"/>
</dbReference>
<dbReference type="Proteomes" id="UP000178999">
    <property type="component" value="Unassembled WGS sequence"/>
</dbReference>
<dbReference type="Pfam" id="PF10531">
    <property type="entry name" value="SLBB"/>
    <property type="match status" value="1"/>
</dbReference>
<accession>A0A1F8CTP8</accession>
<evidence type="ECO:0000313" key="4">
    <source>
        <dbReference type="Proteomes" id="UP000178999"/>
    </source>
</evidence>
<dbReference type="Gene3D" id="3.10.560.10">
    <property type="entry name" value="Outer membrane lipoprotein wza domain like"/>
    <property type="match status" value="1"/>
</dbReference>
<evidence type="ECO:0000313" key="3">
    <source>
        <dbReference type="EMBL" id="OGM79703.1"/>
    </source>
</evidence>
<keyword evidence="1" id="KW-1133">Transmembrane helix</keyword>
<keyword evidence="1" id="KW-0472">Membrane</keyword>
<evidence type="ECO:0000259" key="2">
    <source>
        <dbReference type="Pfam" id="PF10531"/>
    </source>
</evidence>
<dbReference type="STRING" id="1802538.A2382_02170"/>
<dbReference type="Pfam" id="PF12836">
    <property type="entry name" value="HHH_3"/>
    <property type="match status" value="1"/>
</dbReference>
<dbReference type="PANTHER" id="PTHR21180">
    <property type="entry name" value="ENDONUCLEASE/EXONUCLEASE/PHOSPHATASE FAMILY DOMAIN-CONTAINING PROTEIN 1"/>
    <property type="match status" value="1"/>
</dbReference>
<feature type="domain" description="Soluble ligand binding" evidence="2">
    <location>
        <begin position="55"/>
        <end position="94"/>
    </location>
</feature>
<dbReference type="GO" id="GO:0015628">
    <property type="term" value="P:protein secretion by the type II secretion system"/>
    <property type="evidence" value="ECO:0007669"/>
    <property type="project" value="TreeGrafter"/>
</dbReference>
<dbReference type="InterPro" id="IPR051675">
    <property type="entry name" value="Endo/Exo/Phosphatase_dom_1"/>
</dbReference>
<name>A0A1F8CTP8_9BACT</name>
<dbReference type="AlphaFoldDB" id="A0A1F8CTP8"/>
<comment type="caution">
    <text evidence="3">The sequence shown here is derived from an EMBL/GenBank/DDBJ whole genome shotgun (WGS) entry which is preliminary data.</text>
</comment>
<keyword evidence="1" id="KW-0812">Transmembrane</keyword>
<dbReference type="InterPro" id="IPR019554">
    <property type="entry name" value="Soluble_ligand-bd"/>
</dbReference>